<evidence type="ECO:0000313" key="3">
    <source>
        <dbReference type="Proteomes" id="UP000028045"/>
    </source>
</evidence>
<dbReference type="EMBL" id="KL648728">
    <property type="protein sequence ID" value="KEY64734.1"/>
    <property type="molecule type" value="Genomic_DNA"/>
</dbReference>
<proteinExistence type="predicted"/>
<evidence type="ECO:0000313" key="2">
    <source>
        <dbReference type="EMBL" id="KEY64734.1"/>
    </source>
</evidence>
<gene>
    <name evidence="2" type="ORF">S7711_05388</name>
</gene>
<evidence type="ECO:0000259" key="1">
    <source>
        <dbReference type="Pfam" id="PF13843"/>
    </source>
</evidence>
<feature type="domain" description="PiggyBac transposable element-derived protein" evidence="1">
    <location>
        <begin position="8"/>
        <end position="272"/>
    </location>
</feature>
<keyword evidence="3" id="KW-1185">Reference proteome</keyword>
<name>A0A084AHF5_STACB</name>
<dbReference type="HOGENOM" id="CLU_022617_3_1_1"/>
<sequence>MPDLPDKPVALFQLFCPVSLVEKWVLWTNESVTALLLEKALSNRASLRSWKPISVAEVYVWLAILIYIGIHPQNRIRDHWVTSRPGSLKPMHPIIKWMTYARFTLIFRYIRIFPPFEDVGSPVSKITSRISEWSDHIQSVSTQLFVPGIHLAVDEYMIRYTGRSTAKVTIPRKPIPTGIKLWVCAQEGYFLRWRVHIPLSARPRGPRGLLGTKRAQMAELAETQAVVLDLVTTLPIASYHVFFDNLFSTPQLIRALRQRGIAATGIARINSGIHRPFVVAKVDDNAGKLRWSYNELRAVPTDCDQFSRQIT</sequence>
<organism evidence="2 3">
    <name type="scientific">Stachybotrys chartarum (strain CBS 109288 / IBT 7711)</name>
    <name type="common">Toxic black mold</name>
    <name type="synonym">Stilbospora chartarum</name>
    <dbReference type="NCBI Taxonomy" id="1280523"/>
    <lineage>
        <taxon>Eukaryota</taxon>
        <taxon>Fungi</taxon>
        <taxon>Dikarya</taxon>
        <taxon>Ascomycota</taxon>
        <taxon>Pezizomycotina</taxon>
        <taxon>Sordariomycetes</taxon>
        <taxon>Hypocreomycetidae</taxon>
        <taxon>Hypocreales</taxon>
        <taxon>Stachybotryaceae</taxon>
        <taxon>Stachybotrys</taxon>
    </lineage>
</organism>
<dbReference type="PANTHER" id="PTHR46599:SF3">
    <property type="entry name" value="PIGGYBAC TRANSPOSABLE ELEMENT-DERIVED PROTEIN 4"/>
    <property type="match status" value="1"/>
</dbReference>
<dbReference type="AlphaFoldDB" id="A0A084AHF5"/>
<reference evidence="2 3" key="1">
    <citation type="journal article" date="2014" name="BMC Genomics">
        <title>Comparative genome sequencing reveals chemotype-specific gene clusters in the toxigenic black mold Stachybotrys.</title>
        <authorList>
            <person name="Semeiks J."/>
            <person name="Borek D."/>
            <person name="Otwinowski Z."/>
            <person name="Grishin N.V."/>
        </authorList>
    </citation>
    <scope>NUCLEOTIDE SEQUENCE [LARGE SCALE GENOMIC DNA]</scope>
    <source>
        <strain evidence="3">CBS 109288 / IBT 7711</strain>
    </source>
</reference>
<dbReference type="OrthoDB" id="5152319at2759"/>
<accession>A0A084AHF5</accession>
<dbReference type="Proteomes" id="UP000028045">
    <property type="component" value="Unassembled WGS sequence"/>
</dbReference>
<protein>
    <recommendedName>
        <fullName evidence="1">PiggyBac transposable element-derived protein domain-containing protein</fullName>
    </recommendedName>
</protein>
<dbReference type="InterPro" id="IPR029526">
    <property type="entry name" value="PGBD"/>
</dbReference>
<dbReference type="PANTHER" id="PTHR46599">
    <property type="entry name" value="PIGGYBAC TRANSPOSABLE ELEMENT-DERIVED PROTEIN 4"/>
    <property type="match status" value="1"/>
</dbReference>
<dbReference type="Pfam" id="PF13843">
    <property type="entry name" value="DDE_Tnp_1_7"/>
    <property type="match status" value="1"/>
</dbReference>